<sequence length="331" mass="35904">MHNFSTVQDNGGRRQHVLPQISAVKHIGVALFSGFALPEMASIIEVFESANSLAETESLASTRYDVHLLSASGGRVASSSSVHVCTESIEARRRADDLHALFITGGQGLHRSLHNVGLIDWLRLTSQSARHICPTTGGNLVLEAAGLAQFVDDRRRANSTGAGREPCGTELPEAASSPLQQALAVVQGDLGPEIAGQIAARAQPLVETSLPVLRKDASTPLTERIEAAARWLEAHSDQPISVVDAARVAAMSQRNFLRRFKLEVGLSPSDYLLKVRLDMSCRFLVETSLPVDKIARRCGIGNGGQLSKLFRTKLAMTPTTYRANKRQFYCR</sequence>
<evidence type="ECO:0000256" key="1">
    <source>
        <dbReference type="ARBA" id="ARBA00023015"/>
    </source>
</evidence>
<dbReference type="GO" id="GO:0043565">
    <property type="term" value="F:sequence-specific DNA binding"/>
    <property type="evidence" value="ECO:0007669"/>
    <property type="project" value="InterPro"/>
</dbReference>
<dbReference type="InterPro" id="IPR029062">
    <property type="entry name" value="Class_I_gatase-like"/>
</dbReference>
<dbReference type="InterPro" id="IPR009057">
    <property type="entry name" value="Homeodomain-like_sf"/>
</dbReference>
<evidence type="ECO:0000259" key="4">
    <source>
        <dbReference type="PROSITE" id="PS01124"/>
    </source>
</evidence>
<feature type="domain" description="HTH araC/xylS-type" evidence="4">
    <location>
        <begin position="226"/>
        <end position="324"/>
    </location>
</feature>
<keyword evidence="3" id="KW-0804">Transcription</keyword>
<dbReference type="SMART" id="SM00342">
    <property type="entry name" value="HTH_ARAC"/>
    <property type="match status" value="1"/>
</dbReference>
<keyword evidence="1" id="KW-0805">Transcription regulation</keyword>
<dbReference type="RefSeq" id="WP_169488315.1">
    <property type="nucleotide sequence ID" value="NZ_JABBGJ010000031.1"/>
</dbReference>
<dbReference type="PROSITE" id="PS01124">
    <property type="entry name" value="HTH_ARAC_FAMILY_2"/>
    <property type="match status" value="1"/>
</dbReference>
<dbReference type="InterPro" id="IPR050204">
    <property type="entry name" value="AraC_XylS_family_regulators"/>
</dbReference>
<evidence type="ECO:0000313" key="6">
    <source>
        <dbReference type="Proteomes" id="UP000544134"/>
    </source>
</evidence>
<accession>A0A848IQP2</accession>
<dbReference type="InterPro" id="IPR018062">
    <property type="entry name" value="HTH_AraC-typ_CS"/>
</dbReference>
<dbReference type="AlphaFoldDB" id="A0A848IQP2"/>
<dbReference type="GO" id="GO:0003700">
    <property type="term" value="F:DNA-binding transcription factor activity"/>
    <property type="evidence" value="ECO:0007669"/>
    <property type="project" value="InterPro"/>
</dbReference>
<evidence type="ECO:0000256" key="3">
    <source>
        <dbReference type="ARBA" id="ARBA00023163"/>
    </source>
</evidence>
<evidence type="ECO:0000256" key="2">
    <source>
        <dbReference type="ARBA" id="ARBA00023125"/>
    </source>
</evidence>
<dbReference type="PANTHER" id="PTHR46796">
    <property type="entry name" value="HTH-TYPE TRANSCRIPTIONAL ACTIVATOR RHAS-RELATED"/>
    <property type="match status" value="1"/>
</dbReference>
<proteinExistence type="predicted"/>
<gene>
    <name evidence="5" type="ORF">HHL24_26505</name>
</gene>
<protein>
    <submittedName>
        <fullName evidence="5">Helix-turn-helix domain-containing protein</fullName>
    </submittedName>
</protein>
<keyword evidence="2" id="KW-0238">DNA-binding</keyword>
<evidence type="ECO:0000313" key="5">
    <source>
        <dbReference type="EMBL" id="NMM01477.1"/>
    </source>
</evidence>
<dbReference type="PANTHER" id="PTHR46796:SF6">
    <property type="entry name" value="ARAC SUBFAMILY"/>
    <property type="match status" value="1"/>
</dbReference>
<dbReference type="SUPFAM" id="SSF46689">
    <property type="entry name" value="Homeodomain-like"/>
    <property type="match status" value="2"/>
</dbReference>
<reference evidence="5 6" key="1">
    <citation type="submission" date="2020-04" db="EMBL/GenBank/DDBJ databases">
        <title>Paraburkholderia sp. RP-4-7 isolated from soil.</title>
        <authorList>
            <person name="Dahal R.H."/>
        </authorList>
    </citation>
    <scope>NUCLEOTIDE SEQUENCE [LARGE SCALE GENOMIC DNA]</scope>
    <source>
        <strain evidence="5 6">RP-4-7</strain>
    </source>
</reference>
<dbReference type="PROSITE" id="PS00041">
    <property type="entry name" value="HTH_ARAC_FAMILY_1"/>
    <property type="match status" value="1"/>
</dbReference>
<name>A0A848IQP2_9BURK</name>
<dbReference type="InterPro" id="IPR018060">
    <property type="entry name" value="HTH_AraC"/>
</dbReference>
<dbReference type="SUPFAM" id="SSF52317">
    <property type="entry name" value="Class I glutamine amidotransferase-like"/>
    <property type="match status" value="1"/>
</dbReference>
<dbReference type="Gene3D" id="3.40.50.880">
    <property type="match status" value="1"/>
</dbReference>
<dbReference type="Gene3D" id="1.10.10.60">
    <property type="entry name" value="Homeodomain-like"/>
    <property type="match status" value="1"/>
</dbReference>
<organism evidence="5 6">
    <name type="scientific">Paraburkholderia polaris</name>
    <dbReference type="NCBI Taxonomy" id="2728848"/>
    <lineage>
        <taxon>Bacteria</taxon>
        <taxon>Pseudomonadati</taxon>
        <taxon>Pseudomonadota</taxon>
        <taxon>Betaproteobacteria</taxon>
        <taxon>Burkholderiales</taxon>
        <taxon>Burkholderiaceae</taxon>
        <taxon>Paraburkholderia</taxon>
    </lineage>
</organism>
<keyword evidence="6" id="KW-1185">Reference proteome</keyword>
<dbReference type="Pfam" id="PF12833">
    <property type="entry name" value="HTH_18"/>
    <property type="match status" value="1"/>
</dbReference>
<comment type="caution">
    <text evidence="5">The sequence shown here is derived from an EMBL/GenBank/DDBJ whole genome shotgun (WGS) entry which is preliminary data.</text>
</comment>
<dbReference type="Proteomes" id="UP000544134">
    <property type="component" value="Unassembled WGS sequence"/>
</dbReference>
<dbReference type="EMBL" id="JABBGJ010000031">
    <property type="protein sequence ID" value="NMM01477.1"/>
    <property type="molecule type" value="Genomic_DNA"/>
</dbReference>